<dbReference type="AlphaFoldDB" id="A0A1B1YZB6"/>
<dbReference type="OrthoDB" id="9803598at2"/>
<name>A0A1B1YZB6_9BACL</name>
<dbReference type="SUPFAM" id="SSF56322">
    <property type="entry name" value="ADC synthase"/>
    <property type="match status" value="1"/>
</dbReference>
<dbReference type="GO" id="GO:0000162">
    <property type="term" value="P:L-tryptophan biosynthetic process"/>
    <property type="evidence" value="ECO:0007669"/>
    <property type="project" value="TreeGrafter"/>
</dbReference>
<dbReference type="Pfam" id="PF04715">
    <property type="entry name" value="Anth_synt_I_N"/>
    <property type="match status" value="1"/>
</dbReference>
<feature type="domain" description="Anthranilate synthase component I N-terminal" evidence="2">
    <location>
        <begin position="32"/>
        <end position="153"/>
    </location>
</feature>
<reference evidence="3 4" key="1">
    <citation type="submission" date="2016-08" db="EMBL/GenBank/DDBJ databases">
        <title>Complete genome sequence of Fictibacillus arsenicus G25-54, a strain with toxicity to nematodes and a potential arsenic-resistance activity.</title>
        <authorList>
            <person name="Zheng Z."/>
        </authorList>
    </citation>
    <scope>NUCLEOTIDE SEQUENCE [LARGE SCALE GENOMIC DNA]</scope>
    <source>
        <strain evidence="3 4">G25-54</strain>
    </source>
</reference>
<proteinExistence type="predicted"/>
<dbReference type="InterPro" id="IPR005801">
    <property type="entry name" value="ADC_synthase"/>
</dbReference>
<dbReference type="Pfam" id="PF00425">
    <property type="entry name" value="Chorismate_bind"/>
    <property type="match status" value="1"/>
</dbReference>
<dbReference type="KEGG" id="far:ABE41_000390"/>
<dbReference type="InterPro" id="IPR019999">
    <property type="entry name" value="Anth_synth_I-like"/>
</dbReference>
<protein>
    <submittedName>
        <fullName evidence="3">Aminodeoxychorismate synthase component I</fullName>
    </submittedName>
</protein>
<gene>
    <name evidence="3" type="ORF">ABE41_000390</name>
</gene>
<dbReference type="Gene3D" id="3.60.120.10">
    <property type="entry name" value="Anthranilate synthase"/>
    <property type="match status" value="1"/>
</dbReference>
<evidence type="ECO:0000313" key="3">
    <source>
        <dbReference type="EMBL" id="ANX10500.1"/>
    </source>
</evidence>
<dbReference type="InterPro" id="IPR015890">
    <property type="entry name" value="Chorismate_C"/>
</dbReference>
<dbReference type="RefSeq" id="WP_066285452.1">
    <property type="nucleotide sequence ID" value="NZ_CP016761.1"/>
</dbReference>
<dbReference type="PANTHER" id="PTHR11236">
    <property type="entry name" value="AMINOBENZOATE/ANTHRANILATE SYNTHASE"/>
    <property type="match status" value="1"/>
</dbReference>
<dbReference type="Proteomes" id="UP000077412">
    <property type="component" value="Chromosome"/>
</dbReference>
<dbReference type="PANTHER" id="PTHR11236:SF41">
    <property type="entry name" value="AMINODEOXYCHORISMATE SYNTHASE COMPONENT 1"/>
    <property type="match status" value="1"/>
</dbReference>
<sequence length="476" mass="54217">MGKNKKWHVLHTNIPLSKEEWFYKYKTLSVTEPRHVLLESGRTGRYSIIGLSPFAEVSGKEDVLTVKTDDGITLKKGPVYKEFQRWFKHFEIEPVEGLPDFTGGAIGYLSYDLTREFEKLPARSDDDLELPDLYFLLFKDVFVYDHETNKLWILVLSEEKDDSYSLDKLRAFKEMWHTPSSPQPSKAYDQSFSNDEDFKHVSMTEDVFVQAVKKVQSYISDGDVFQVNLSVRQSKVLQTEPFHIYEELRRINPSPYMGYLETPDFQLVSASPELLVKKKGDCVSTRPIAGTRPRGRTEEEDLELANTLIENEKERAEHVMLVDLERNDLGKVSAYGTVKVDEFMVIERYSHVMHIVSNVVGKLRPECDAFDCIKATFPGGTITGAPKVRTMEIIEELEPVRRSVYTGSIGWIGFNGDTEMNIAIRTMVCQNGTAHVQAGAGIVIDSVPESEYKESLKKAEALWRAKEQSELGSILV</sequence>
<keyword evidence="4" id="KW-1185">Reference proteome</keyword>
<evidence type="ECO:0000313" key="4">
    <source>
        <dbReference type="Proteomes" id="UP000077412"/>
    </source>
</evidence>
<dbReference type="EMBL" id="CP016761">
    <property type="protein sequence ID" value="ANX10500.1"/>
    <property type="molecule type" value="Genomic_DNA"/>
</dbReference>
<dbReference type="InterPro" id="IPR006805">
    <property type="entry name" value="Anth_synth_I_N"/>
</dbReference>
<organism evidence="3 4">
    <name type="scientific">Fictibacillus arsenicus</name>
    <dbReference type="NCBI Taxonomy" id="255247"/>
    <lineage>
        <taxon>Bacteria</taxon>
        <taxon>Bacillati</taxon>
        <taxon>Bacillota</taxon>
        <taxon>Bacilli</taxon>
        <taxon>Bacillales</taxon>
        <taxon>Fictibacillaceae</taxon>
        <taxon>Fictibacillus</taxon>
    </lineage>
</organism>
<evidence type="ECO:0000259" key="2">
    <source>
        <dbReference type="Pfam" id="PF04715"/>
    </source>
</evidence>
<dbReference type="STRING" id="255247.ABE41_000390"/>
<feature type="domain" description="Chorismate-utilising enzyme C-terminal" evidence="1">
    <location>
        <begin position="206"/>
        <end position="458"/>
    </location>
</feature>
<accession>A0A1B1YZB6</accession>
<dbReference type="PRINTS" id="PR00095">
    <property type="entry name" value="ANTSNTHASEI"/>
</dbReference>
<evidence type="ECO:0000259" key="1">
    <source>
        <dbReference type="Pfam" id="PF00425"/>
    </source>
</evidence>